<name>A0A9N8KQ40_CHRIL</name>
<evidence type="ECO:0000313" key="2">
    <source>
        <dbReference type="Proteomes" id="UP001154114"/>
    </source>
</evidence>
<keyword evidence="2" id="KW-1185">Reference proteome</keyword>
<proteinExistence type="predicted"/>
<gene>
    <name evidence="1" type="ORF">CINC_LOCUS9672</name>
</gene>
<dbReference type="AlphaFoldDB" id="A0A9N8KQ40"/>
<protein>
    <submittedName>
        <fullName evidence="1">Uncharacterized protein</fullName>
    </submittedName>
</protein>
<accession>A0A9N8KQ40</accession>
<reference evidence="1" key="1">
    <citation type="submission" date="2021-12" db="EMBL/GenBank/DDBJ databases">
        <authorList>
            <person name="King R."/>
        </authorList>
    </citation>
    <scope>NUCLEOTIDE SEQUENCE</scope>
</reference>
<dbReference type="EMBL" id="LR824006">
    <property type="protein sequence ID" value="CAD0195721.1"/>
    <property type="molecule type" value="Genomic_DNA"/>
</dbReference>
<dbReference type="OrthoDB" id="7442613at2759"/>
<dbReference type="Proteomes" id="UP001154114">
    <property type="component" value="Chromosome 3"/>
</dbReference>
<organism evidence="1 2">
    <name type="scientific">Chrysodeixis includens</name>
    <name type="common">Soybean looper</name>
    <name type="synonym">Pseudoplusia includens</name>
    <dbReference type="NCBI Taxonomy" id="689277"/>
    <lineage>
        <taxon>Eukaryota</taxon>
        <taxon>Metazoa</taxon>
        <taxon>Ecdysozoa</taxon>
        <taxon>Arthropoda</taxon>
        <taxon>Hexapoda</taxon>
        <taxon>Insecta</taxon>
        <taxon>Pterygota</taxon>
        <taxon>Neoptera</taxon>
        <taxon>Endopterygota</taxon>
        <taxon>Lepidoptera</taxon>
        <taxon>Glossata</taxon>
        <taxon>Ditrysia</taxon>
        <taxon>Noctuoidea</taxon>
        <taxon>Noctuidae</taxon>
        <taxon>Plusiinae</taxon>
        <taxon>Chrysodeixis</taxon>
    </lineage>
</organism>
<evidence type="ECO:0000313" key="1">
    <source>
        <dbReference type="EMBL" id="CAD0195721.1"/>
    </source>
</evidence>
<sequence length="342" mass="39633">MSYSTETDVLYIIIKSTYLCRDLQFCDGELEKFLNDYITFLTRSIEGIFEEILSQGLNEGPQLQQPLIFEEELKKCLREIRKVLRTANLKSSQESGPYLWIEVIKKISIMFQTAAIIFATDRLEGTEADIDLVKKKLTQKFVIATVTVESKYELKLCAEYEICSKSHECTKSLNILFSSFKDMEEAKVKNFVRYVSEVFLDSKFYSHLSDVTGNEMQIILNDMAYSDDVLAKEVLLSIQKTVEDRFNSITTKVYTENGRDVELVFAILSDMDHLYSKRKVDPFHSFLSYYFEWSRSGAKLGPHMRTLISDIAEQLKELPEDLFLKLVNEVKTFLEITVDPEK</sequence>